<feature type="domain" description="Transposase IS200-like" evidence="1">
    <location>
        <begin position="9"/>
        <end position="137"/>
    </location>
</feature>
<accession>A0A177NA59</accession>
<proteinExistence type="predicted"/>
<evidence type="ECO:0000313" key="3">
    <source>
        <dbReference type="Proteomes" id="UP000077628"/>
    </source>
</evidence>
<dbReference type="GO" id="GO:0004803">
    <property type="term" value="F:transposase activity"/>
    <property type="evidence" value="ECO:0007669"/>
    <property type="project" value="InterPro"/>
</dbReference>
<evidence type="ECO:0000313" key="2">
    <source>
        <dbReference type="EMBL" id="OAI14936.1"/>
    </source>
</evidence>
<dbReference type="AlphaFoldDB" id="A0A177NA59"/>
<name>A0A177NA59_9GAMM</name>
<dbReference type="InterPro" id="IPR036515">
    <property type="entry name" value="Transposase_17_sf"/>
</dbReference>
<comment type="caution">
    <text evidence="2">The sequence shown here is derived from an EMBL/GenBank/DDBJ whole genome shotgun (WGS) entry which is preliminary data.</text>
</comment>
<organism evidence="2 3">
    <name type="scientific">Methylomonas koyamae</name>
    <dbReference type="NCBI Taxonomy" id="702114"/>
    <lineage>
        <taxon>Bacteria</taxon>
        <taxon>Pseudomonadati</taxon>
        <taxon>Pseudomonadota</taxon>
        <taxon>Gammaproteobacteria</taxon>
        <taxon>Methylococcales</taxon>
        <taxon>Methylococcaceae</taxon>
        <taxon>Methylomonas</taxon>
    </lineage>
</organism>
<keyword evidence="3" id="KW-1185">Reference proteome</keyword>
<dbReference type="InterPro" id="IPR052715">
    <property type="entry name" value="RAYT_transposase"/>
</dbReference>
<dbReference type="EMBL" id="LUUK01000196">
    <property type="protein sequence ID" value="OAI14936.1"/>
    <property type="molecule type" value="Genomic_DNA"/>
</dbReference>
<dbReference type="STRING" id="702114.A1355_11710"/>
<gene>
    <name evidence="2" type="ORF">A1355_11710</name>
</gene>
<dbReference type="SMART" id="SM01321">
    <property type="entry name" value="Y1_Tnp"/>
    <property type="match status" value="1"/>
</dbReference>
<dbReference type="SUPFAM" id="SSF143422">
    <property type="entry name" value="Transposase IS200-like"/>
    <property type="match status" value="1"/>
</dbReference>
<dbReference type="Proteomes" id="UP000077628">
    <property type="component" value="Unassembled WGS sequence"/>
</dbReference>
<dbReference type="PANTHER" id="PTHR36966:SF1">
    <property type="entry name" value="REP-ASSOCIATED TYROSINE TRANSPOSASE"/>
    <property type="match status" value="1"/>
</dbReference>
<sequence>MANYRRCYVPGGSYFFTVVTELRAPILANDAARDLLRSAIRACQQQWPFAVDALVLLPDHLHAIWTLPAGDADYSNRWGLIKKHFTQHWLAANGAELPITLSKQRQRRRGVWQRRFWEHAIRDERDYARHLDYLHYNPVKHGLVASVTDWPYSSFHRFVTEGLYPAQWGSDIANQFDTFDGGE</sequence>
<dbReference type="Gene3D" id="3.30.70.1290">
    <property type="entry name" value="Transposase IS200-like"/>
    <property type="match status" value="1"/>
</dbReference>
<dbReference type="GO" id="GO:0006313">
    <property type="term" value="P:DNA transposition"/>
    <property type="evidence" value="ECO:0007669"/>
    <property type="project" value="InterPro"/>
</dbReference>
<evidence type="ECO:0000259" key="1">
    <source>
        <dbReference type="SMART" id="SM01321"/>
    </source>
</evidence>
<protein>
    <submittedName>
        <fullName evidence="2">Transposase</fullName>
    </submittedName>
</protein>
<dbReference type="RefSeq" id="WP_064030828.1">
    <property type="nucleotide sequence ID" value="NZ_LUUK01000196.1"/>
</dbReference>
<dbReference type="OrthoDB" id="9794403at2"/>
<dbReference type="NCBIfam" id="NF047646">
    <property type="entry name" value="REP_Tyr_transpos"/>
    <property type="match status" value="1"/>
</dbReference>
<reference evidence="3" key="1">
    <citation type="submission" date="2016-03" db="EMBL/GenBank/DDBJ databases">
        <authorList>
            <person name="Heylen K."/>
            <person name="De Vos P."/>
            <person name="Vekeman B."/>
        </authorList>
    </citation>
    <scope>NUCLEOTIDE SEQUENCE [LARGE SCALE GENOMIC DNA]</scope>
    <source>
        <strain evidence="3">R-45383</strain>
    </source>
</reference>
<dbReference type="GO" id="GO:0043565">
    <property type="term" value="F:sequence-specific DNA binding"/>
    <property type="evidence" value="ECO:0007669"/>
    <property type="project" value="TreeGrafter"/>
</dbReference>
<dbReference type="PANTHER" id="PTHR36966">
    <property type="entry name" value="REP-ASSOCIATED TYROSINE TRANSPOSASE"/>
    <property type="match status" value="1"/>
</dbReference>
<dbReference type="InterPro" id="IPR002686">
    <property type="entry name" value="Transposase_17"/>
</dbReference>